<protein>
    <submittedName>
        <fullName evidence="1">Putative integrase</fullName>
    </submittedName>
</protein>
<accession>A0A0W0Z502</accession>
<proteinExistence type="predicted"/>
<gene>
    <name evidence="1" type="ORF">Lsan_0935</name>
</gene>
<dbReference type="RefSeq" id="WP_058513384.1">
    <property type="nucleotide sequence ID" value="NZ_CAAAIH010000053.1"/>
</dbReference>
<name>A0A0W0Z502_9GAMM</name>
<dbReference type="OrthoDB" id="5640382at2"/>
<comment type="caution">
    <text evidence="1">The sequence shown here is derived from an EMBL/GenBank/DDBJ whole genome shotgun (WGS) entry which is preliminary data.</text>
</comment>
<evidence type="ECO:0000313" key="2">
    <source>
        <dbReference type="Proteomes" id="UP000054703"/>
    </source>
</evidence>
<keyword evidence="2" id="KW-1185">Reference proteome</keyword>
<dbReference type="PATRIC" id="fig|45074.5.peg.979"/>
<reference evidence="1 2" key="1">
    <citation type="submission" date="2015-11" db="EMBL/GenBank/DDBJ databases">
        <title>Genomic analysis of 38 Legionella species identifies large and diverse effector repertoires.</title>
        <authorList>
            <person name="Burstein D."/>
            <person name="Amaro F."/>
            <person name="Zusman T."/>
            <person name="Lifshitz Z."/>
            <person name="Cohen O."/>
            <person name="Gilbert J.A."/>
            <person name="Pupko T."/>
            <person name="Shuman H.A."/>
            <person name="Segal G."/>
        </authorList>
    </citation>
    <scope>NUCLEOTIDE SEQUENCE [LARGE SCALE GENOMIC DNA]</scope>
    <source>
        <strain evidence="1 2">SC-63-C7</strain>
    </source>
</reference>
<sequence>MRTQSLRQFANRFIKLDRQGKYLYRKHRAYVIRKMIDDLFVIRQVPPSWQALQSEQVHKLVRYWKKQNVTPVTIMRYMTIIRRFLQMNDCSVANIDNQSLELSRPKARKKRKKIIPPDFWRSLNDPLARVIMGLQTEFGLTFKEAILIQPRIQVRECSLWLTRDIAFNSTDRTIPIRTESQKAVLNLFNWLTKQYGNLLQLKSYEEIRIIWRSTLTKHRLSSTKSWRYLYAKQMYSYLLPEYENYKTCWLIREEMGIKSRNTLWLYLKN</sequence>
<dbReference type="Proteomes" id="UP000054703">
    <property type="component" value="Unassembled WGS sequence"/>
</dbReference>
<dbReference type="AlphaFoldDB" id="A0A0W0Z502"/>
<dbReference type="EMBL" id="LNYU01000023">
    <property type="protein sequence ID" value="KTD64240.1"/>
    <property type="molecule type" value="Genomic_DNA"/>
</dbReference>
<organism evidence="1 2">
    <name type="scientific">Legionella santicrucis</name>
    <dbReference type="NCBI Taxonomy" id="45074"/>
    <lineage>
        <taxon>Bacteria</taxon>
        <taxon>Pseudomonadati</taxon>
        <taxon>Pseudomonadota</taxon>
        <taxon>Gammaproteobacteria</taxon>
        <taxon>Legionellales</taxon>
        <taxon>Legionellaceae</taxon>
        <taxon>Legionella</taxon>
    </lineage>
</organism>
<evidence type="ECO:0000313" key="1">
    <source>
        <dbReference type="EMBL" id="KTD64240.1"/>
    </source>
</evidence>